<name>A0ABP8JN08_9MICO</name>
<comment type="caution">
    <text evidence="2">The sequence shown here is derived from an EMBL/GenBank/DDBJ whole genome shotgun (WGS) entry which is preliminary data.</text>
</comment>
<accession>A0ABP8JN08</accession>
<evidence type="ECO:0000313" key="3">
    <source>
        <dbReference type="Proteomes" id="UP001500642"/>
    </source>
</evidence>
<keyword evidence="1" id="KW-0472">Membrane</keyword>
<keyword evidence="1" id="KW-0812">Transmembrane</keyword>
<proteinExistence type="predicted"/>
<feature type="transmembrane region" description="Helical" evidence="1">
    <location>
        <begin position="63"/>
        <end position="86"/>
    </location>
</feature>
<gene>
    <name evidence="2" type="ORF">GCM10023167_21900</name>
</gene>
<evidence type="ECO:0000313" key="2">
    <source>
        <dbReference type="EMBL" id="GAA4393153.1"/>
    </source>
</evidence>
<dbReference type="EMBL" id="BAABGL010000017">
    <property type="protein sequence ID" value="GAA4393153.1"/>
    <property type="molecule type" value="Genomic_DNA"/>
</dbReference>
<protein>
    <submittedName>
        <fullName evidence="2">Uncharacterized protein</fullName>
    </submittedName>
</protein>
<feature type="transmembrane region" description="Helical" evidence="1">
    <location>
        <begin position="98"/>
        <end position="117"/>
    </location>
</feature>
<keyword evidence="1" id="KW-1133">Transmembrane helix</keyword>
<keyword evidence="3" id="KW-1185">Reference proteome</keyword>
<evidence type="ECO:0000256" key="1">
    <source>
        <dbReference type="SAM" id="Phobius"/>
    </source>
</evidence>
<dbReference type="RefSeq" id="WP_295689980.1">
    <property type="nucleotide sequence ID" value="NZ_BAABGL010000017.1"/>
</dbReference>
<sequence>MEESEYSRVARDRTAGDRWLRRLPLIVAALGALPLVWLSVQFSLLIGQIGFYVVSLGTDTWTIVGLVLLTLAGFVSLLGTLVCLWVGTRRRTWRWRVGWALGALACAALLPVSWLLFGLTGPA</sequence>
<feature type="transmembrane region" description="Helical" evidence="1">
    <location>
        <begin position="23"/>
        <end position="51"/>
    </location>
</feature>
<organism evidence="2 3">
    <name type="scientific">Brevibacterium pityocampae</name>
    <dbReference type="NCBI Taxonomy" id="506594"/>
    <lineage>
        <taxon>Bacteria</taxon>
        <taxon>Bacillati</taxon>
        <taxon>Actinomycetota</taxon>
        <taxon>Actinomycetes</taxon>
        <taxon>Micrococcales</taxon>
        <taxon>Brevibacteriaceae</taxon>
        <taxon>Brevibacterium</taxon>
    </lineage>
</organism>
<dbReference type="Proteomes" id="UP001500642">
    <property type="component" value="Unassembled WGS sequence"/>
</dbReference>
<reference evidence="3" key="1">
    <citation type="journal article" date="2019" name="Int. J. Syst. Evol. Microbiol.">
        <title>The Global Catalogue of Microorganisms (GCM) 10K type strain sequencing project: providing services to taxonomists for standard genome sequencing and annotation.</title>
        <authorList>
            <consortium name="The Broad Institute Genomics Platform"/>
            <consortium name="The Broad Institute Genome Sequencing Center for Infectious Disease"/>
            <person name="Wu L."/>
            <person name="Ma J."/>
        </authorList>
    </citation>
    <scope>NUCLEOTIDE SEQUENCE [LARGE SCALE GENOMIC DNA]</scope>
    <source>
        <strain evidence="3">JCM 17808</strain>
    </source>
</reference>